<sequence>MDTATKLFKVSSTSLLQLQQLVIVGDVHEAFLDGKSWEQILEHYVPSLKFFQFRFCVTNENNWKYIECHYGEWISIDLDPIISSFKNEFWLEKHQWFVYSQTNDETTILYTLPCCEPYSLHLTTALSTHENYRAQITSPILPYNRLDRYYFSNIRKLSLKIEIEIQNIVELLSNVLNLTSVQQLELTYPAKLNQMVFFSSFHVVPI</sequence>
<protein>
    <submittedName>
        <fullName evidence="1">Uncharacterized protein</fullName>
    </submittedName>
</protein>
<reference evidence="1" key="1">
    <citation type="submission" date="2021-02" db="EMBL/GenBank/DDBJ databases">
        <authorList>
            <person name="Nowell W R."/>
        </authorList>
    </citation>
    <scope>NUCLEOTIDE SEQUENCE</scope>
</reference>
<dbReference type="Proteomes" id="UP000663872">
    <property type="component" value="Unassembled WGS sequence"/>
</dbReference>
<evidence type="ECO:0000313" key="2">
    <source>
        <dbReference type="Proteomes" id="UP000663872"/>
    </source>
</evidence>
<dbReference type="AlphaFoldDB" id="A0A818F4I7"/>
<accession>A0A818F4I7</accession>
<organism evidence="1 2">
    <name type="scientific">Rotaria socialis</name>
    <dbReference type="NCBI Taxonomy" id="392032"/>
    <lineage>
        <taxon>Eukaryota</taxon>
        <taxon>Metazoa</taxon>
        <taxon>Spiralia</taxon>
        <taxon>Gnathifera</taxon>
        <taxon>Rotifera</taxon>
        <taxon>Eurotatoria</taxon>
        <taxon>Bdelloidea</taxon>
        <taxon>Philodinida</taxon>
        <taxon>Philodinidae</taxon>
        <taxon>Rotaria</taxon>
    </lineage>
</organism>
<evidence type="ECO:0000313" key="1">
    <source>
        <dbReference type="EMBL" id="CAF3468076.1"/>
    </source>
</evidence>
<gene>
    <name evidence="1" type="ORF">GRG538_LOCUS15444</name>
</gene>
<comment type="caution">
    <text evidence="1">The sequence shown here is derived from an EMBL/GenBank/DDBJ whole genome shotgun (WGS) entry which is preliminary data.</text>
</comment>
<name>A0A818F4I7_9BILA</name>
<dbReference type="EMBL" id="CAJNYT010002425">
    <property type="protein sequence ID" value="CAF3468076.1"/>
    <property type="molecule type" value="Genomic_DNA"/>
</dbReference>
<proteinExistence type="predicted"/>